<accession>A0A6A6VYG2</accession>
<organism evidence="2 3">
    <name type="scientific">Pseudovirgaria hyperparasitica</name>
    <dbReference type="NCBI Taxonomy" id="470096"/>
    <lineage>
        <taxon>Eukaryota</taxon>
        <taxon>Fungi</taxon>
        <taxon>Dikarya</taxon>
        <taxon>Ascomycota</taxon>
        <taxon>Pezizomycotina</taxon>
        <taxon>Dothideomycetes</taxon>
        <taxon>Dothideomycetes incertae sedis</taxon>
        <taxon>Acrospermales</taxon>
        <taxon>Acrospermaceae</taxon>
        <taxon>Pseudovirgaria</taxon>
    </lineage>
</organism>
<feature type="region of interest" description="Disordered" evidence="1">
    <location>
        <begin position="1"/>
        <end position="23"/>
    </location>
</feature>
<sequence>MVSTPGNARVANSQINETSSHGQSIIIKDEESDHEPTTVAPQIISGFAATVSSLYSLTTQSITVSLDGDVIDPSLWHFFIVPGEAYCLRFVPTVTLKVVVTEELSLMRKGANGKMMRGWTVDSWALDKNIWETKYVLAKRLAEGGCNIGAEGLALVWWVEGGGRAAVSSKTIAERQKVADWKSANGLGGTVAPVAKGKEKEKDDDVMKIRGLEGKTTIEEVLDTLGCGVGACEKLTVELGRK</sequence>
<gene>
    <name evidence="2" type="ORF">EJ05DRAFT_488400</name>
</gene>
<keyword evidence="3" id="KW-1185">Reference proteome</keyword>
<dbReference type="AlphaFoldDB" id="A0A6A6VYG2"/>
<evidence type="ECO:0000313" key="3">
    <source>
        <dbReference type="Proteomes" id="UP000799437"/>
    </source>
</evidence>
<dbReference type="RefSeq" id="XP_033598123.1">
    <property type="nucleotide sequence ID" value="XM_033745706.1"/>
</dbReference>
<dbReference type="Proteomes" id="UP000799437">
    <property type="component" value="Unassembled WGS sequence"/>
</dbReference>
<reference evidence="2" key="1">
    <citation type="journal article" date="2020" name="Stud. Mycol.">
        <title>101 Dothideomycetes genomes: a test case for predicting lifestyles and emergence of pathogens.</title>
        <authorList>
            <person name="Haridas S."/>
            <person name="Albert R."/>
            <person name="Binder M."/>
            <person name="Bloem J."/>
            <person name="Labutti K."/>
            <person name="Salamov A."/>
            <person name="Andreopoulos B."/>
            <person name="Baker S."/>
            <person name="Barry K."/>
            <person name="Bills G."/>
            <person name="Bluhm B."/>
            <person name="Cannon C."/>
            <person name="Castanera R."/>
            <person name="Culley D."/>
            <person name="Daum C."/>
            <person name="Ezra D."/>
            <person name="Gonzalez J."/>
            <person name="Henrissat B."/>
            <person name="Kuo A."/>
            <person name="Liang C."/>
            <person name="Lipzen A."/>
            <person name="Lutzoni F."/>
            <person name="Magnuson J."/>
            <person name="Mondo S."/>
            <person name="Nolan M."/>
            <person name="Ohm R."/>
            <person name="Pangilinan J."/>
            <person name="Park H.-J."/>
            <person name="Ramirez L."/>
            <person name="Alfaro M."/>
            <person name="Sun H."/>
            <person name="Tritt A."/>
            <person name="Yoshinaga Y."/>
            <person name="Zwiers L.-H."/>
            <person name="Turgeon B."/>
            <person name="Goodwin S."/>
            <person name="Spatafora J."/>
            <person name="Crous P."/>
            <person name="Grigoriev I."/>
        </authorList>
    </citation>
    <scope>NUCLEOTIDE SEQUENCE</scope>
    <source>
        <strain evidence="2">CBS 121739</strain>
    </source>
</reference>
<dbReference type="EMBL" id="ML996577">
    <property type="protein sequence ID" value="KAF2755672.1"/>
    <property type="molecule type" value="Genomic_DNA"/>
</dbReference>
<protein>
    <submittedName>
        <fullName evidence="2">Uncharacterized protein</fullName>
    </submittedName>
</protein>
<evidence type="ECO:0000256" key="1">
    <source>
        <dbReference type="SAM" id="MobiDB-lite"/>
    </source>
</evidence>
<name>A0A6A6VYG2_9PEZI</name>
<proteinExistence type="predicted"/>
<evidence type="ECO:0000313" key="2">
    <source>
        <dbReference type="EMBL" id="KAF2755672.1"/>
    </source>
</evidence>
<dbReference type="GeneID" id="54486760"/>